<gene>
    <name evidence="1" type="ORF">HAL011_06660</name>
    <name evidence="2" type="ORF">HAL013_02790</name>
</gene>
<evidence type="ECO:0000313" key="1">
    <source>
        <dbReference type="EMBL" id="CRF40897.1"/>
    </source>
</evidence>
<proteinExistence type="predicted"/>
<accession>A0A0K2X3T4</accession>
<reference evidence="4" key="2">
    <citation type="submission" date="2014-12" db="EMBL/GenBank/DDBJ databases">
        <authorList>
            <person name="Jaenicke S."/>
        </authorList>
    </citation>
    <scope>NUCLEOTIDE SEQUENCE [LARGE SCALE GENOMIC DNA]</scope>
</reference>
<dbReference type="EMBL" id="CDML01000018">
    <property type="protein sequence ID" value="CRF40897.1"/>
    <property type="molecule type" value="Genomic_DNA"/>
</dbReference>
<evidence type="ECO:0000313" key="3">
    <source>
        <dbReference type="Proteomes" id="UP000038622"/>
    </source>
</evidence>
<dbReference type="AlphaFoldDB" id="A0A0K2X3T4"/>
<sequence length="71" mass="7649">MFKFLSVFGLVALPLVAENDGVYGEVGVQYSNMTQATKSHTNGQTTKNPFLTGAPTKAVNVKNFLPQNSTK</sequence>
<evidence type="ECO:0000313" key="4">
    <source>
        <dbReference type="Proteomes" id="UP000045175"/>
    </source>
</evidence>
<dbReference type="Proteomes" id="UP000045175">
    <property type="component" value="Unassembled WGS sequence"/>
</dbReference>
<dbReference type="EMBL" id="CDMH01000013">
    <property type="protein sequence ID" value="CRF42122.1"/>
    <property type="molecule type" value="Genomic_DNA"/>
</dbReference>
<dbReference type="OrthoDB" id="9971520at2"/>
<reference evidence="3" key="3">
    <citation type="submission" date="2014-12" db="EMBL/GenBank/DDBJ databases">
        <authorList>
            <person name="Smet A."/>
        </authorList>
    </citation>
    <scope>NUCLEOTIDE SEQUENCE [LARGE SCALE GENOMIC DNA]</scope>
</reference>
<dbReference type="STRING" id="1578720.HAL011_06660"/>
<organism evidence="1 3">
    <name type="scientific">Helicobacter ailurogastricus</name>
    <dbReference type="NCBI Taxonomy" id="1578720"/>
    <lineage>
        <taxon>Bacteria</taxon>
        <taxon>Pseudomonadati</taxon>
        <taxon>Campylobacterota</taxon>
        <taxon>Epsilonproteobacteria</taxon>
        <taxon>Campylobacterales</taxon>
        <taxon>Helicobacteraceae</taxon>
        <taxon>Helicobacter</taxon>
    </lineage>
</organism>
<name>A0A0K2X3T4_9HELI</name>
<reference evidence="1" key="1">
    <citation type="submission" date="2014-12" db="EMBL/GenBank/DDBJ databases">
        <title>Whole genome sequences of four Staphylococcus schleiferi canine isolates.</title>
        <authorList>
            <person name="Misic A.M."/>
            <person name="Cain C."/>
            <person name="Morris D.O."/>
            <person name="Rankin S."/>
            <person name="Beiting D."/>
        </authorList>
    </citation>
    <scope>NUCLEOTIDE SEQUENCE</scope>
    <source>
        <strain evidence="1">ASB11</strain>
        <strain evidence="2">ASB13</strain>
    </source>
</reference>
<protein>
    <submittedName>
        <fullName evidence="1">Uncharacterized protein</fullName>
    </submittedName>
</protein>
<dbReference type="Proteomes" id="UP000038622">
    <property type="component" value="Unassembled WGS sequence"/>
</dbReference>
<evidence type="ECO:0000313" key="2">
    <source>
        <dbReference type="EMBL" id="CRF42122.1"/>
    </source>
</evidence>
<keyword evidence="3" id="KW-1185">Reference proteome</keyword>
<dbReference type="RefSeq" id="WP_053940796.1">
    <property type="nucleotide sequence ID" value="NZ_CDMH01000013.1"/>
</dbReference>